<dbReference type="AlphaFoldDB" id="A0A0F9GAP9"/>
<proteinExistence type="predicted"/>
<gene>
    <name evidence="1" type="ORF">LCGC14_1851160</name>
</gene>
<protein>
    <submittedName>
        <fullName evidence="1">Uncharacterized protein</fullName>
    </submittedName>
</protein>
<dbReference type="EMBL" id="LAZR01018597">
    <property type="protein sequence ID" value="KKL95773.1"/>
    <property type="molecule type" value="Genomic_DNA"/>
</dbReference>
<comment type="caution">
    <text evidence="1">The sequence shown here is derived from an EMBL/GenBank/DDBJ whole genome shotgun (WGS) entry which is preliminary data.</text>
</comment>
<organism evidence="1">
    <name type="scientific">marine sediment metagenome</name>
    <dbReference type="NCBI Taxonomy" id="412755"/>
    <lineage>
        <taxon>unclassified sequences</taxon>
        <taxon>metagenomes</taxon>
        <taxon>ecological metagenomes</taxon>
    </lineage>
</organism>
<sequence>MGKMDDNPVSIEIDLITETDEAYLLSDGDNEFWVPKDLCEYDEDIKWITMPEWMALEKGMI</sequence>
<accession>A0A0F9GAP9</accession>
<name>A0A0F9GAP9_9ZZZZ</name>
<evidence type="ECO:0000313" key="1">
    <source>
        <dbReference type="EMBL" id="KKL95773.1"/>
    </source>
</evidence>
<reference evidence="1" key="1">
    <citation type="journal article" date="2015" name="Nature">
        <title>Complex archaea that bridge the gap between prokaryotes and eukaryotes.</title>
        <authorList>
            <person name="Spang A."/>
            <person name="Saw J.H."/>
            <person name="Jorgensen S.L."/>
            <person name="Zaremba-Niedzwiedzka K."/>
            <person name="Martijn J."/>
            <person name="Lind A.E."/>
            <person name="van Eijk R."/>
            <person name="Schleper C."/>
            <person name="Guy L."/>
            <person name="Ettema T.J."/>
        </authorList>
    </citation>
    <scope>NUCLEOTIDE SEQUENCE</scope>
</reference>